<organism evidence="7 8">
    <name type="scientific">Prescottella agglutinans</name>
    <dbReference type="NCBI Taxonomy" id="1644129"/>
    <lineage>
        <taxon>Bacteria</taxon>
        <taxon>Bacillati</taxon>
        <taxon>Actinomycetota</taxon>
        <taxon>Actinomycetes</taxon>
        <taxon>Mycobacteriales</taxon>
        <taxon>Nocardiaceae</taxon>
        <taxon>Prescottella</taxon>
    </lineage>
</organism>
<feature type="domain" description="DUF202" evidence="6">
    <location>
        <begin position="10"/>
        <end position="73"/>
    </location>
</feature>
<gene>
    <name evidence="7" type="ORF">EGT67_18845</name>
</gene>
<accession>A0A3S3ATK1</accession>
<evidence type="ECO:0000256" key="5">
    <source>
        <dbReference type="SAM" id="Phobius"/>
    </source>
</evidence>
<evidence type="ECO:0000256" key="3">
    <source>
        <dbReference type="ARBA" id="ARBA00022989"/>
    </source>
</evidence>
<keyword evidence="4 5" id="KW-0472">Membrane</keyword>
<comment type="caution">
    <text evidence="7">The sequence shown here is derived from an EMBL/GenBank/DDBJ whole genome shotgun (WGS) entry which is preliminary data.</text>
</comment>
<comment type="subcellular location">
    <subcellularLocation>
        <location evidence="1">Endomembrane system</location>
        <topology evidence="1">Multi-pass membrane protein</topology>
    </subcellularLocation>
</comment>
<dbReference type="AlphaFoldDB" id="A0A3S3ATK1"/>
<dbReference type="Pfam" id="PF02656">
    <property type="entry name" value="DUF202"/>
    <property type="match status" value="1"/>
</dbReference>
<dbReference type="InterPro" id="IPR003807">
    <property type="entry name" value="DUF202"/>
</dbReference>
<dbReference type="EMBL" id="RKLP01000010">
    <property type="protein sequence ID" value="RVW08125.1"/>
    <property type="molecule type" value="Genomic_DNA"/>
</dbReference>
<keyword evidence="2 5" id="KW-0812">Transmembrane</keyword>
<proteinExistence type="predicted"/>
<evidence type="ECO:0000256" key="2">
    <source>
        <dbReference type="ARBA" id="ARBA00022692"/>
    </source>
</evidence>
<sequence length="111" mass="11601">MTVADPAHRDPGLQPERTTLAWVRTAASLAAVAFLCLRYVPGSSVVVQVIGVWAIAAASVVVVTARRRHERASEHFGAGRVVYPFAIMLGLAATVVALAAVSAVVILVVGR</sequence>
<dbReference type="OrthoDB" id="3701077at2"/>
<feature type="transmembrane region" description="Helical" evidence="5">
    <location>
        <begin position="85"/>
        <end position="109"/>
    </location>
</feature>
<reference evidence="7 8" key="1">
    <citation type="submission" date="2018-11" db="EMBL/GenBank/DDBJ databases">
        <title>Rhodococcus spongicola sp. nov. and Rhodococcus xishaensis sp. nov. from marine sponges.</title>
        <authorList>
            <person name="Li L."/>
            <person name="Lin H.W."/>
        </authorList>
    </citation>
    <scope>NUCLEOTIDE SEQUENCE [LARGE SCALE GENOMIC DNA]</scope>
    <source>
        <strain evidence="7 8">CCTCC AB2014297</strain>
    </source>
</reference>
<evidence type="ECO:0000259" key="6">
    <source>
        <dbReference type="Pfam" id="PF02656"/>
    </source>
</evidence>
<dbReference type="Proteomes" id="UP000286208">
    <property type="component" value="Unassembled WGS sequence"/>
</dbReference>
<evidence type="ECO:0000313" key="8">
    <source>
        <dbReference type="Proteomes" id="UP000286208"/>
    </source>
</evidence>
<protein>
    <submittedName>
        <fullName evidence="7">DUF202 domain-containing protein</fullName>
    </submittedName>
</protein>
<evidence type="ECO:0000313" key="7">
    <source>
        <dbReference type="EMBL" id="RVW08125.1"/>
    </source>
</evidence>
<feature type="transmembrane region" description="Helical" evidence="5">
    <location>
        <begin position="21"/>
        <end position="40"/>
    </location>
</feature>
<evidence type="ECO:0000256" key="4">
    <source>
        <dbReference type="ARBA" id="ARBA00023136"/>
    </source>
</evidence>
<name>A0A3S3ATK1_9NOCA</name>
<dbReference type="GO" id="GO:0012505">
    <property type="term" value="C:endomembrane system"/>
    <property type="evidence" value="ECO:0007669"/>
    <property type="project" value="UniProtKB-SubCell"/>
</dbReference>
<evidence type="ECO:0000256" key="1">
    <source>
        <dbReference type="ARBA" id="ARBA00004127"/>
    </source>
</evidence>
<feature type="transmembrane region" description="Helical" evidence="5">
    <location>
        <begin position="46"/>
        <end position="65"/>
    </location>
</feature>
<keyword evidence="8" id="KW-1185">Reference proteome</keyword>
<keyword evidence="3 5" id="KW-1133">Transmembrane helix</keyword>